<evidence type="ECO:0000259" key="3">
    <source>
        <dbReference type="Pfam" id="PF09186"/>
    </source>
</evidence>
<dbReference type="GO" id="GO:0005737">
    <property type="term" value="C:cytoplasm"/>
    <property type="evidence" value="ECO:0007669"/>
    <property type="project" value="TreeGrafter"/>
</dbReference>
<comment type="caution">
    <text evidence="4">The sequence shown here is derived from an EMBL/GenBank/DDBJ whole genome shotgun (WGS) entry which is preliminary data.</text>
</comment>
<dbReference type="Proteomes" id="UP000252086">
    <property type="component" value="Unassembled WGS sequence"/>
</dbReference>
<evidence type="ECO:0000313" key="5">
    <source>
        <dbReference type="Proteomes" id="UP000252086"/>
    </source>
</evidence>
<evidence type="ECO:0000313" key="4">
    <source>
        <dbReference type="EMBL" id="RBO82300.1"/>
    </source>
</evidence>
<dbReference type="PANTHER" id="PTHR16301">
    <property type="entry name" value="IMPACT-RELATED"/>
    <property type="match status" value="1"/>
</dbReference>
<accession>A0A366CWV0</accession>
<dbReference type="InterPro" id="IPR035647">
    <property type="entry name" value="EFG_III/V"/>
</dbReference>
<reference evidence="4 5" key="1">
    <citation type="submission" date="2018-06" db="EMBL/GenBank/DDBJ databases">
        <title>Genomic Encyclopedia of Type Strains, Phase III (KMG-III): the genomes of soil and plant-associated and newly described type strains.</title>
        <authorList>
            <person name="Whitman W."/>
        </authorList>
    </citation>
    <scope>NUCLEOTIDE SEQUENCE [LARGE SCALE GENOMIC DNA]</scope>
    <source>
        <strain evidence="4 5">CECT 7732</strain>
    </source>
</reference>
<dbReference type="InterPro" id="IPR015269">
    <property type="entry name" value="UPF0029_Impact_C"/>
</dbReference>
<dbReference type="GO" id="GO:0032561">
    <property type="term" value="F:guanyl ribonucleotide binding"/>
    <property type="evidence" value="ECO:0007669"/>
    <property type="project" value="UniProtKB-ARBA"/>
</dbReference>
<name>A0A366CWV0_9GAMM</name>
<keyword evidence="5" id="KW-1185">Reference proteome</keyword>
<evidence type="ECO:0000259" key="2">
    <source>
        <dbReference type="Pfam" id="PF01205"/>
    </source>
</evidence>
<dbReference type="Gene3D" id="3.30.230.30">
    <property type="entry name" value="Impact, N-terminal domain"/>
    <property type="match status" value="1"/>
</dbReference>
<gene>
    <name evidence="4" type="ORF">DFP76_106128</name>
</gene>
<dbReference type="InterPro" id="IPR020568">
    <property type="entry name" value="Ribosomal_Su5_D2-typ_SF"/>
</dbReference>
<evidence type="ECO:0000256" key="1">
    <source>
        <dbReference type="ARBA" id="ARBA00007665"/>
    </source>
</evidence>
<dbReference type="GO" id="GO:0043168">
    <property type="term" value="F:anion binding"/>
    <property type="evidence" value="ECO:0007669"/>
    <property type="project" value="UniProtKB-ARBA"/>
</dbReference>
<dbReference type="Pfam" id="PF01205">
    <property type="entry name" value="Impact_N"/>
    <property type="match status" value="1"/>
</dbReference>
<organism evidence="4 5">
    <name type="scientific">Marinomonas aquiplantarum</name>
    <dbReference type="NCBI Taxonomy" id="491951"/>
    <lineage>
        <taxon>Bacteria</taxon>
        <taxon>Pseudomonadati</taxon>
        <taxon>Pseudomonadota</taxon>
        <taxon>Gammaproteobacteria</taxon>
        <taxon>Oceanospirillales</taxon>
        <taxon>Oceanospirillaceae</taxon>
        <taxon>Marinomonas</taxon>
    </lineage>
</organism>
<dbReference type="AlphaFoldDB" id="A0A366CWV0"/>
<feature type="domain" description="Impact N-terminal" evidence="2">
    <location>
        <begin position="49"/>
        <end position="156"/>
    </location>
</feature>
<dbReference type="SUPFAM" id="SSF54980">
    <property type="entry name" value="EF-G C-terminal domain-like"/>
    <property type="match status" value="1"/>
</dbReference>
<dbReference type="InterPro" id="IPR023582">
    <property type="entry name" value="Impact"/>
</dbReference>
<dbReference type="EMBL" id="QNRF01000006">
    <property type="protein sequence ID" value="RBO82300.1"/>
    <property type="molecule type" value="Genomic_DNA"/>
</dbReference>
<dbReference type="Gene3D" id="3.30.70.240">
    <property type="match status" value="1"/>
</dbReference>
<dbReference type="Pfam" id="PF09186">
    <property type="entry name" value="DUF1949"/>
    <property type="match status" value="1"/>
</dbReference>
<dbReference type="GO" id="GO:0017111">
    <property type="term" value="F:ribonucleoside triphosphate phosphatase activity"/>
    <property type="evidence" value="ECO:0007669"/>
    <property type="project" value="UniProtKB-ARBA"/>
</dbReference>
<dbReference type="InterPro" id="IPR036956">
    <property type="entry name" value="Impact_N_sf"/>
</dbReference>
<feature type="domain" description="UPF0029" evidence="3">
    <location>
        <begin position="172"/>
        <end position="226"/>
    </location>
</feature>
<dbReference type="GO" id="GO:0006446">
    <property type="term" value="P:regulation of translational initiation"/>
    <property type="evidence" value="ECO:0007669"/>
    <property type="project" value="TreeGrafter"/>
</dbReference>
<dbReference type="NCBIfam" id="TIGR00257">
    <property type="entry name" value="IMPACT_YIGZ"/>
    <property type="match status" value="1"/>
</dbReference>
<dbReference type="InterPro" id="IPR001498">
    <property type="entry name" value="Impact_N"/>
</dbReference>
<proteinExistence type="inferred from homology"/>
<dbReference type="InterPro" id="IPR015796">
    <property type="entry name" value="Impact_YigZ-like"/>
</dbReference>
<sequence length="236" mass="26796">METAKRLDYHSLMGLTLIPFFIAKTTSKQVYMDYYLSPTHRQRFELEIKNSQFITTVCRTRGRDAAKQFIAEIRNEFPDANHNCWAFVAGAPNNVHLWDQSDDGEPKGTAGKPMLNVLQHSDFGEITLVVTRYFGGIKLGAGGLVRAYSQAVQEALTQTEYENIYPRRPVQLKIAYPLLGKVEYWLEQSDIEVTDKTYSDSIILDLAVIERTWPEQQAALTDLCQGSLTLIEPDNV</sequence>
<dbReference type="PANTHER" id="PTHR16301:SF20">
    <property type="entry name" value="IMPACT FAMILY MEMBER YIGZ"/>
    <property type="match status" value="1"/>
</dbReference>
<dbReference type="SUPFAM" id="SSF54211">
    <property type="entry name" value="Ribosomal protein S5 domain 2-like"/>
    <property type="match status" value="1"/>
</dbReference>
<comment type="similarity">
    <text evidence="1">Belongs to the IMPACT family.</text>
</comment>
<protein>
    <submittedName>
        <fullName evidence="4">Putative YigZ family protein</fullName>
    </submittedName>
</protein>